<dbReference type="EMBL" id="MK072250">
    <property type="protein sequence ID" value="AYV80867.1"/>
    <property type="molecule type" value="Genomic_DNA"/>
</dbReference>
<keyword evidence="1" id="KW-1133">Transmembrane helix</keyword>
<proteinExistence type="predicted"/>
<evidence type="ECO:0000256" key="1">
    <source>
        <dbReference type="SAM" id="Phobius"/>
    </source>
</evidence>
<feature type="transmembrane region" description="Helical" evidence="1">
    <location>
        <begin position="657"/>
        <end position="680"/>
    </location>
</feature>
<accession>A0A3G5A0Y7</accession>
<reference evidence="2" key="1">
    <citation type="submission" date="2018-10" db="EMBL/GenBank/DDBJ databases">
        <title>Hidden diversity of soil giant viruses.</title>
        <authorList>
            <person name="Schulz F."/>
            <person name="Alteio L."/>
            <person name="Goudeau D."/>
            <person name="Ryan E.M."/>
            <person name="Malmstrom R.R."/>
            <person name="Blanchard J."/>
            <person name="Woyke T."/>
        </authorList>
    </citation>
    <scope>NUCLEOTIDE SEQUENCE</scope>
    <source>
        <strain evidence="2">HAV1</strain>
    </source>
</reference>
<evidence type="ECO:0000313" key="2">
    <source>
        <dbReference type="EMBL" id="AYV80867.1"/>
    </source>
</evidence>
<keyword evidence="1" id="KW-0472">Membrane</keyword>
<protein>
    <submittedName>
        <fullName evidence="2">Uncharacterized protein</fullName>
    </submittedName>
</protein>
<organism evidence="2">
    <name type="scientific">Harvfovirus sp</name>
    <dbReference type="NCBI Taxonomy" id="2487768"/>
    <lineage>
        <taxon>Viruses</taxon>
        <taxon>Varidnaviria</taxon>
        <taxon>Bamfordvirae</taxon>
        <taxon>Nucleocytoviricota</taxon>
        <taxon>Megaviricetes</taxon>
        <taxon>Imitervirales</taxon>
        <taxon>Mimiviridae</taxon>
        <taxon>Klosneuvirinae</taxon>
    </lineage>
</organism>
<keyword evidence="1" id="KW-0812">Transmembrane</keyword>
<name>A0A3G5A0Y7_9VIRU</name>
<sequence length="684" mass="76596">MENLNSLPSGNYWISNSSVNRSPYNINYDIDDAKRADGFGVLKHPNDNTICVDRGLFLKCNGTDNQKYRLTMDGRIYSKVDGFVRTNFTEDPTGGLFSSMITTMRPDFSPTAVSLWNETAPRDGEGNARVYERWFNKPLLGTTVCGNAEENTTRGACSCVCEKGAGSCPTGTRAFANEDCSILVAKYYEPRTRKFCVKDSWQAENKDLCARGDISVKTVDGKLDIDKCKLQYKGDVCGKNYEPVSDGAWAPWSRETVNSPSTIKFCSQHDAVAGKPFLDSQNYPKCMDWCKNNEQLCIAAKNNYCRDYPLNPVCPEYCEKNNNDPCREIFKKFCVGKNLESDSCKKFCSNLPNPAYPYQPVNTCDEPLKAYCKELIALEGMTPEKLQQIGICDCFMPGDFYEVYKKGIEKDVEVPSVLLAECIFGPCAVSSLKPYLQRQRATKCPSEINCVQAQDYTFQGDTRGRVKISNDIACGNLRDPDTKCKLLTQFRSGTDCVDCKGVQDPKNPKATDITLLKGGTLANYKNTCICLDQTKVYNRIRGTCDTCPEGSKLNTDRTECVCLEGLELNHKLNKCVKKCAGGSYYDVDLGDCKEGIVCQLPEILNEMGTACFTPCEKGYHYENGSCHKDKITCEESQHYDEKNDRCVENTSESSYKWLIIIVVVIIIALCLILASAYFAYKRRN</sequence>
<gene>
    <name evidence="2" type="ORF">Harvfovirus8_28</name>
</gene>